<dbReference type="PANTHER" id="PTHR43101">
    <property type="entry name" value="BETA-FRUCTOSIDASE"/>
    <property type="match status" value="1"/>
</dbReference>
<dbReference type="EMBL" id="GDKF01002041">
    <property type="protein sequence ID" value="JAT76581.1"/>
    <property type="molecule type" value="Transcribed_RNA"/>
</dbReference>
<dbReference type="InterPro" id="IPR051214">
    <property type="entry name" value="GH32_Enzymes"/>
</dbReference>
<dbReference type="InterPro" id="IPR023296">
    <property type="entry name" value="Glyco_hydro_beta-prop_sf"/>
</dbReference>
<dbReference type="Pfam" id="PF00251">
    <property type="entry name" value="Glyco_hydro_32N"/>
    <property type="match status" value="1"/>
</dbReference>
<name>A0A1D2ABX5_AUXPR</name>
<dbReference type="SUPFAM" id="SSF75005">
    <property type="entry name" value="Arabinanase/levansucrase/invertase"/>
    <property type="match status" value="1"/>
</dbReference>
<feature type="region of interest" description="Disordered" evidence="4">
    <location>
        <begin position="1"/>
        <end position="97"/>
    </location>
</feature>
<feature type="region of interest" description="Disordered" evidence="4">
    <location>
        <begin position="328"/>
        <end position="369"/>
    </location>
</feature>
<evidence type="ECO:0000256" key="1">
    <source>
        <dbReference type="ARBA" id="ARBA00009902"/>
    </source>
</evidence>
<feature type="compositionally biased region" description="Low complexity" evidence="4">
    <location>
        <begin position="1"/>
        <end position="13"/>
    </location>
</feature>
<evidence type="ECO:0000259" key="5">
    <source>
        <dbReference type="Pfam" id="PF00251"/>
    </source>
</evidence>
<organism evidence="6">
    <name type="scientific">Auxenochlorella protothecoides</name>
    <name type="common">Green microalga</name>
    <name type="synonym">Chlorella protothecoides</name>
    <dbReference type="NCBI Taxonomy" id="3075"/>
    <lineage>
        <taxon>Eukaryota</taxon>
        <taxon>Viridiplantae</taxon>
        <taxon>Chlorophyta</taxon>
        <taxon>core chlorophytes</taxon>
        <taxon>Trebouxiophyceae</taxon>
        <taxon>Chlorellales</taxon>
        <taxon>Chlorellaceae</taxon>
        <taxon>Auxenochlorella</taxon>
    </lineage>
</organism>
<sequence length="369" mass="39382">AQQAQPQQAQQAQPQPPQEPAGPAGPADSRGRAPLGLNLPPQHRFRERSEDVFASRFSSMPGIRPKRTASVEQRIGRISSSSDTRETPIGPDSRDPARQWHLFTISPDAPTNPVLFWMGHVSADGLKFELESARGPFRLDLGDVLYAPNVLQDREGRWLLWGWLQEKRRVGSYDYAGCLTLPRELHATPDGRLVQAPLPEVGRLRQGGGHAVRDVVLPPTKATPLEGVEGDCLDIVLTLERGGAYAAGLLFKSYEAGDENGAALLYDWETGRLEVVFGVPPHWATTHLPGLATQGPTPTSAAGGGADQRFAPAWEHVDPALLLTTPRLGSASGAATPGFFSPGRDDAGAGADAPEPRGGGGRLDSPGPP</sequence>
<evidence type="ECO:0000256" key="3">
    <source>
        <dbReference type="ARBA" id="ARBA00023295"/>
    </source>
</evidence>
<keyword evidence="3" id="KW-0326">Glycosidase</keyword>
<dbReference type="Gene3D" id="2.115.10.20">
    <property type="entry name" value="Glycosyl hydrolase domain, family 43"/>
    <property type="match status" value="1"/>
</dbReference>
<evidence type="ECO:0000256" key="2">
    <source>
        <dbReference type="ARBA" id="ARBA00022801"/>
    </source>
</evidence>
<protein>
    <recommendedName>
        <fullName evidence="5">Glycosyl hydrolase family 32 N-terminal domain-containing protein</fullName>
    </recommendedName>
</protein>
<comment type="similarity">
    <text evidence="1">Belongs to the glycosyl hydrolase 32 family.</text>
</comment>
<proteinExistence type="inferred from homology"/>
<feature type="non-terminal residue" evidence="6">
    <location>
        <position position="1"/>
    </location>
</feature>
<evidence type="ECO:0000256" key="4">
    <source>
        <dbReference type="SAM" id="MobiDB-lite"/>
    </source>
</evidence>
<dbReference type="AlphaFoldDB" id="A0A1D2ABX5"/>
<feature type="non-terminal residue" evidence="6">
    <location>
        <position position="369"/>
    </location>
</feature>
<keyword evidence="2" id="KW-0378">Hydrolase</keyword>
<feature type="domain" description="Glycosyl hydrolase family 32 N-terminal" evidence="5">
    <location>
        <begin position="100"/>
        <end position="197"/>
    </location>
</feature>
<dbReference type="InterPro" id="IPR013148">
    <property type="entry name" value="Glyco_hydro_32_N"/>
</dbReference>
<accession>A0A1D2ABX5</accession>
<evidence type="ECO:0000313" key="6">
    <source>
        <dbReference type="EMBL" id="JAT76581.1"/>
    </source>
</evidence>
<gene>
    <name evidence="6" type="ORF">g.24777</name>
</gene>
<dbReference type="GO" id="GO:0016798">
    <property type="term" value="F:hydrolase activity, acting on glycosyl bonds"/>
    <property type="evidence" value="ECO:0007669"/>
    <property type="project" value="UniProtKB-KW"/>
</dbReference>
<feature type="region of interest" description="Disordered" evidence="4">
    <location>
        <begin position="288"/>
        <end position="307"/>
    </location>
</feature>
<dbReference type="PANTHER" id="PTHR43101:SF1">
    <property type="entry name" value="BETA-FRUCTOSIDASE"/>
    <property type="match status" value="1"/>
</dbReference>
<feature type="compositionally biased region" description="Low complexity" evidence="4">
    <location>
        <begin position="292"/>
        <end position="301"/>
    </location>
</feature>
<reference evidence="6" key="1">
    <citation type="submission" date="2015-08" db="EMBL/GenBank/DDBJ databases">
        <authorList>
            <person name="Babu N.S."/>
            <person name="Beckwith C.J."/>
            <person name="Beseler K.G."/>
            <person name="Brison A."/>
            <person name="Carone J.V."/>
            <person name="Caskin T.P."/>
            <person name="Diamond M."/>
            <person name="Durham M.E."/>
            <person name="Foxe J.M."/>
            <person name="Go M."/>
            <person name="Henderson B.A."/>
            <person name="Jones I.B."/>
            <person name="McGettigan J.A."/>
            <person name="Micheletti S.J."/>
            <person name="Nasrallah M.E."/>
            <person name="Ortiz D."/>
            <person name="Piller C.R."/>
            <person name="Privatt S.R."/>
            <person name="Schneider S.L."/>
            <person name="Sharp S."/>
            <person name="Smith T.C."/>
            <person name="Stanton J.D."/>
            <person name="Ullery H.E."/>
            <person name="Wilson R.J."/>
            <person name="Serrano M.G."/>
            <person name="Buck G."/>
            <person name="Lee V."/>
            <person name="Wang Y."/>
            <person name="Carvalho R."/>
            <person name="Voegtly L."/>
            <person name="Shi R."/>
            <person name="Duckworth R."/>
            <person name="Johnson A."/>
            <person name="Loviza R."/>
            <person name="Walstead R."/>
            <person name="Shah Z."/>
            <person name="Kiflezghi M."/>
            <person name="Wade K."/>
            <person name="Ball S.L."/>
            <person name="Bradley K.W."/>
            <person name="Asai D.J."/>
            <person name="Bowman C.A."/>
            <person name="Russell D.A."/>
            <person name="Pope W.H."/>
            <person name="Jacobs-Sera D."/>
            <person name="Hendrix R.W."/>
            <person name="Hatfull G.F."/>
        </authorList>
    </citation>
    <scope>NUCLEOTIDE SEQUENCE</scope>
</reference>